<proteinExistence type="predicted"/>
<keyword evidence="1" id="KW-0802">TPR repeat</keyword>
<dbReference type="EMBL" id="CP077107">
    <property type="protein sequence ID" value="QXO95906.1"/>
    <property type="molecule type" value="Genomic_DNA"/>
</dbReference>
<reference evidence="2 3" key="1">
    <citation type="submission" date="2021-06" db="EMBL/GenBank/DDBJ databases">
        <title>Complete genome sequence of the secondary alcohol utilizing methanogen Methanospirillum hungatei strain GP1.</title>
        <authorList>
            <person name="Day L.A."/>
            <person name="Costa K.C."/>
        </authorList>
    </citation>
    <scope>NUCLEOTIDE SEQUENCE [LARGE SCALE GENOMIC DNA]</scope>
    <source>
        <strain evidence="2 3">GP1</strain>
    </source>
</reference>
<dbReference type="InterPro" id="IPR019734">
    <property type="entry name" value="TPR_rpt"/>
</dbReference>
<dbReference type="AlphaFoldDB" id="A0A8F5VPA6"/>
<evidence type="ECO:0000313" key="3">
    <source>
        <dbReference type="Proteomes" id="UP000694228"/>
    </source>
</evidence>
<organism evidence="2 3">
    <name type="scientific">Methanospirillum hungatei</name>
    <dbReference type="NCBI Taxonomy" id="2203"/>
    <lineage>
        <taxon>Archaea</taxon>
        <taxon>Methanobacteriati</taxon>
        <taxon>Methanobacteriota</taxon>
        <taxon>Stenosarchaea group</taxon>
        <taxon>Methanomicrobia</taxon>
        <taxon>Methanomicrobiales</taxon>
        <taxon>Methanospirillaceae</taxon>
        <taxon>Methanospirillum</taxon>
    </lineage>
</organism>
<gene>
    <name evidence="2" type="ORF">KSK55_05840</name>
</gene>
<dbReference type="Pfam" id="PF00515">
    <property type="entry name" value="TPR_1"/>
    <property type="match status" value="1"/>
</dbReference>
<feature type="repeat" description="TPR" evidence="1">
    <location>
        <begin position="10"/>
        <end position="43"/>
    </location>
</feature>
<accession>A0A8F5VPA6</accession>
<dbReference type="PROSITE" id="PS50005">
    <property type="entry name" value="TPR"/>
    <property type="match status" value="1"/>
</dbReference>
<name>A0A8F5VPA6_METHU</name>
<evidence type="ECO:0000313" key="2">
    <source>
        <dbReference type="EMBL" id="QXO95906.1"/>
    </source>
</evidence>
<dbReference type="SMART" id="SM00028">
    <property type="entry name" value="TPR"/>
    <property type="match status" value="1"/>
</dbReference>
<evidence type="ECO:0000256" key="1">
    <source>
        <dbReference type="PROSITE-ProRule" id="PRU00339"/>
    </source>
</evidence>
<protein>
    <submittedName>
        <fullName evidence="2">Tetratricopeptide repeat protein</fullName>
    </submittedName>
</protein>
<sequence length="46" mass="5244">MKKSSEPLSDIDLTHKGFQYYRMGEFEEAIEAADQAIRLNPQNAEA</sequence>
<dbReference type="OrthoDB" id="115601at2157"/>
<dbReference type="Proteomes" id="UP000694228">
    <property type="component" value="Chromosome"/>
</dbReference>